<reference evidence="1 2" key="1">
    <citation type="submission" date="2019-06" db="EMBL/GenBank/DDBJ databases">
        <title>Draft genome sequence of Corynebacterium striatum NBRC 15291.</title>
        <authorList>
            <person name="Miura T."/>
            <person name="Furukawa M."/>
            <person name="Shimamura M."/>
            <person name="Ohyama Y."/>
            <person name="Yamazoe A."/>
            <person name="Kawasaki H."/>
        </authorList>
    </citation>
    <scope>NUCLEOTIDE SEQUENCE [LARGE SCALE GENOMIC DNA]</scope>
    <source>
        <strain evidence="1 2">NBRC 15291</strain>
    </source>
</reference>
<name>A0AAQ1TY40_CORST</name>
<proteinExistence type="predicted"/>
<comment type="caution">
    <text evidence="1">The sequence shown here is derived from an EMBL/GenBank/DDBJ whole genome shotgun (WGS) entry which is preliminary data.</text>
</comment>
<evidence type="ECO:0000313" key="2">
    <source>
        <dbReference type="Proteomes" id="UP000315234"/>
    </source>
</evidence>
<dbReference type="Proteomes" id="UP000315234">
    <property type="component" value="Unassembled WGS sequence"/>
</dbReference>
<accession>A0AAQ1TY40</accession>
<dbReference type="EMBL" id="BJLD01000001">
    <property type="protein sequence ID" value="GEA42107.1"/>
    <property type="molecule type" value="Genomic_DNA"/>
</dbReference>
<evidence type="ECO:0000313" key="1">
    <source>
        <dbReference type="EMBL" id="GEA42107.1"/>
    </source>
</evidence>
<dbReference type="RefSeq" id="WP_005529563.1">
    <property type="nucleotide sequence ID" value="NZ_BJLD01000001.1"/>
</dbReference>
<sequence length="77" mass="8810">MTAPESHDNHVVEEEQRIIDQALDTLIDIHRAEAAGGYTVDYGVDFLCRHTILNHHEAIVRKAWDEFYAVYNLDGEA</sequence>
<gene>
    <name evidence="1" type="ORF">Cst04h_02770</name>
</gene>
<organism evidence="1 2">
    <name type="scientific">Corynebacterium striatum</name>
    <dbReference type="NCBI Taxonomy" id="43770"/>
    <lineage>
        <taxon>Bacteria</taxon>
        <taxon>Bacillati</taxon>
        <taxon>Actinomycetota</taxon>
        <taxon>Actinomycetes</taxon>
        <taxon>Mycobacteriales</taxon>
        <taxon>Corynebacteriaceae</taxon>
        <taxon>Corynebacterium</taxon>
    </lineage>
</organism>
<protein>
    <submittedName>
        <fullName evidence="1">Uncharacterized protein</fullName>
    </submittedName>
</protein>
<dbReference type="AlphaFoldDB" id="A0AAQ1TY40"/>